<gene>
    <name evidence="15" type="primary">VWA2</name>
</gene>
<dbReference type="PRINTS" id="PR00453">
    <property type="entry name" value="VWFADOMAIN"/>
</dbReference>
<dbReference type="GO" id="GO:0005604">
    <property type="term" value="C:basement membrane"/>
    <property type="evidence" value="ECO:0007669"/>
    <property type="project" value="Ensembl"/>
</dbReference>
<evidence type="ECO:0000256" key="8">
    <source>
        <dbReference type="ARBA" id="ARBA00070370"/>
    </source>
</evidence>
<dbReference type="FunFam" id="2.10.25.10:FF:000336">
    <property type="entry name" value="von Willebrand factor A domain containing 2"/>
    <property type="match status" value="1"/>
</dbReference>
<evidence type="ECO:0000256" key="7">
    <source>
        <dbReference type="ARBA" id="ARBA00065464"/>
    </source>
</evidence>
<dbReference type="SMART" id="SM00179">
    <property type="entry name" value="EGF_CA"/>
    <property type="match status" value="2"/>
</dbReference>
<dbReference type="Pfam" id="PF07974">
    <property type="entry name" value="EGF_2"/>
    <property type="match status" value="1"/>
</dbReference>
<dbReference type="GeneTree" id="ENSGT00940000159040"/>
<evidence type="ECO:0000256" key="3">
    <source>
        <dbReference type="ARBA" id="ARBA00022536"/>
    </source>
</evidence>
<protein>
    <recommendedName>
        <fullName evidence="8">von Willebrand factor A domain-containing protein 2</fullName>
    </recommendedName>
    <alternativeName>
        <fullName evidence="9">A domain-containing protein similar to matrilin and collagen</fullName>
    </alternativeName>
</protein>
<accession>A0A8C5VWG6</accession>
<evidence type="ECO:0000256" key="6">
    <source>
        <dbReference type="ARBA" id="ARBA00023157"/>
    </source>
</evidence>
<keyword evidence="5" id="KW-0677">Repeat</keyword>
<evidence type="ECO:0000313" key="15">
    <source>
        <dbReference type="Ensembl" id="ENSMICP00000030441.2"/>
    </source>
</evidence>
<dbReference type="Proteomes" id="UP000694394">
    <property type="component" value="Chromosome 15"/>
</dbReference>
<evidence type="ECO:0000256" key="11">
    <source>
        <dbReference type="SAM" id="MobiDB-lite"/>
    </source>
</evidence>
<comment type="caution">
    <text evidence="10">Lacks conserved residue(s) required for the propagation of feature annotation.</text>
</comment>
<evidence type="ECO:0000256" key="10">
    <source>
        <dbReference type="PROSITE-ProRule" id="PRU00076"/>
    </source>
</evidence>
<dbReference type="GO" id="GO:0005509">
    <property type="term" value="F:calcium ion binding"/>
    <property type="evidence" value="ECO:0007669"/>
    <property type="project" value="InterPro"/>
</dbReference>
<sequence length="795" mass="85702">MRPQGYINMPPFLLLEAVCIFLFSRVPPSLPVQEVLVSRETVGKISVASKMMWCSAAVDILFLLDGSHSVGKGSFERSKHFAVTVCDALDISPDRVRVGALQFSSAPHLEFPLDSFSTRQEVKAKIKRMVFKGGRTETGLALKHLLRTGFPGGRNGSVPQVLILATDGKSQGHVAPLAKQLKERGVTVFAVGVRFPRWEELHTLASEPREQHVLLAEQVADATNGLLSTLSRSGICTAASPDCRVGAHPCERRTLETVRELAGNALCWRGSRRTNAVLATLCPFYSWKKVFLTHPATCYRTTCPGPCDSQPCQNGGTCVPEGLDRYHCLCPLAFGGEAHCAPKLSLECRIDVLFLLDSSAGATLEGFLRAKAFVKRFVQAVLSEDSRARVGVAGYSRELLVAVPVGEYQDVPDLVRSLDGVPFSGGPTLTGSALRQAAERGFGSAAGTGQHRPRRAVVLLTESPSQDEVAGPARHARARELLLLGVGSEAVRAELEEITGSPKHVMVYTDPQDLFNQIPELQGKLCSRLQPGCQAQSLDLVFMLDASASVGPENFAQMQSFVRSCALRFDVNPDVTQVGLVVFGSWVQTAFGLDAHPTLAAVLRATSQAPYLGGAGSAGTALLHIYDKVMTVQRGARPGVPKAVVMLTGGRGAEDAAVPAQKLRNNGVSVLVVGVGPVLREALRRLAGPRDSLIHVAAYSDLRYHQDQLIEWICGEAKRPVNLCKPSPCTNEGTCVLQNGSYRCECRDGWEGPHCENRVLRGDALKARGSRQEPAGDQEPSSSQLLQRRPGHPGR</sequence>
<dbReference type="Ensembl" id="ENSMICT00000034992.2">
    <property type="protein sequence ID" value="ENSMICP00000030441.2"/>
    <property type="gene ID" value="ENSMICG00000016230.3"/>
</dbReference>
<proteinExistence type="predicted"/>
<keyword evidence="16" id="KW-1185">Reference proteome</keyword>
<dbReference type="SMART" id="SM00181">
    <property type="entry name" value="EGF"/>
    <property type="match status" value="2"/>
</dbReference>
<keyword evidence="6 10" id="KW-1015">Disulfide bond</keyword>
<dbReference type="PROSITE" id="PS50234">
    <property type="entry name" value="VWFA"/>
    <property type="match status" value="3"/>
</dbReference>
<organism evidence="15 16">
    <name type="scientific">Microcebus murinus</name>
    <name type="common">Gray mouse lemur</name>
    <name type="synonym">Lemur murinus</name>
    <dbReference type="NCBI Taxonomy" id="30608"/>
    <lineage>
        <taxon>Eukaryota</taxon>
        <taxon>Metazoa</taxon>
        <taxon>Chordata</taxon>
        <taxon>Craniata</taxon>
        <taxon>Vertebrata</taxon>
        <taxon>Euteleostomi</taxon>
        <taxon>Mammalia</taxon>
        <taxon>Eutheria</taxon>
        <taxon>Euarchontoglires</taxon>
        <taxon>Primates</taxon>
        <taxon>Strepsirrhini</taxon>
        <taxon>Lemuriformes</taxon>
        <taxon>Cheirogaleidae</taxon>
        <taxon>Microcebus</taxon>
    </lineage>
</organism>
<dbReference type="InterPro" id="IPR013111">
    <property type="entry name" value="EGF_extracell"/>
</dbReference>
<name>A0A8C5VWG6_MICMU</name>
<dbReference type="SUPFAM" id="SSF57196">
    <property type="entry name" value="EGF/Laminin"/>
    <property type="match status" value="1"/>
</dbReference>
<dbReference type="SMART" id="SM00327">
    <property type="entry name" value="VWA"/>
    <property type="match status" value="3"/>
</dbReference>
<dbReference type="AlphaFoldDB" id="A0A8C5VWG6"/>
<evidence type="ECO:0000256" key="2">
    <source>
        <dbReference type="ARBA" id="ARBA00022525"/>
    </source>
</evidence>
<feature type="domain" description="EGF-like" evidence="13">
    <location>
        <begin position="304"/>
        <end position="341"/>
    </location>
</feature>
<dbReference type="Pfam" id="PF00008">
    <property type="entry name" value="EGF"/>
    <property type="match status" value="1"/>
</dbReference>
<feature type="domain" description="VWFA" evidence="14">
    <location>
        <begin position="351"/>
        <end position="525"/>
    </location>
</feature>
<dbReference type="PROSITE" id="PS00022">
    <property type="entry name" value="EGF_1"/>
    <property type="match status" value="1"/>
</dbReference>
<dbReference type="EMBL" id="ABDC03019408">
    <property type="status" value="NOT_ANNOTATED_CDS"/>
    <property type="molecule type" value="Genomic_DNA"/>
</dbReference>
<dbReference type="InterPro" id="IPR002035">
    <property type="entry name" value="VWF_A"/>
</dbReference>
<dbReference type="InterPro" id="IPR050525">
    <property type="entry name" value="ECM_Assembly_Org"/>
</dbReference>
<dbReference type="GO" id="GO:0007161">
    <property type="term" value="P:calcium-independent cell-matrix adhesion"/>
    <property type="evidence" value="ECO:0007669"/>
    <property type="project" value="Ensembl"/>
</dbReference>
<dbReference type="GO" id="GO:0005615">
    <property type="term" value="C:extracellular space"/>
    <property type="evidence" value="ECO:0007669"/>
    <property type="project" value="Ensembl"/>
</dbReference>
<dbReference type="Pfam" id="PF00092">
    <property type="entry name" value="VWA"/>
    <property type="match status" value="3"/>
</dbReference>
<evidence type="ECO:0000256" key="9">
    <source>
        <dbReference type="ARBA" id="ARBA00080893"/>
    </source>
</evidence>
<feature type="region of interest" description="Disordered" evidence="11">
    <location>
        <begin position="766"/>
        <end position="795"/>
    </location>
</feature>
<dbReference type="FunFam" id="3.40.50.410:FF:000058">
    <property type="entry name" value="von Willebrand factor A domain containing 2"/>
    <property type="match status" value="1"/>
</dbReference>
<evidence type="ECO:0000313" key="16">
    <source>
        <dbReference type="Proteomes" id="UP000694394"/>
    </source>
</evidence>
<keyword evidence="2" id="KW-0964">Secreted</keyword>
<evidence type="ECO:0000259" key="13">
    <source>
        <dbReference type="PROSITE" id="PS50026"/>
    </source>
</evidence>
<comment type="subunit">
    <text evidence="7">Forms monomers and multimers.</text>
</comment>
<dbReference type="GO" id="GO:0042802">
    <property type="term" value="F:identical protein binding"/>
    <property type="evidence" value="ECO:0007669"/>
    <property type="project" value="Ensembl"/>
</dbReference>
<reference evidence="15" key="3">
    <citation type="submission" date="2025-09" db="UniProtKB">
        <authorList>
            <consortium name="Ensembl"/>
        </authorList>
    </citation>
    <scope>IDENTIFICATION</scope>
</reference>
<feature type="domain" description="EGF-like" evidence="13">
    <location>
        <begin position="720"/>
        <end position="756"/>
    </location>
</feature>
<dbReference type="InterPro" id="IPR000742">
    <property type="entry name" value="EGF"/>
</dbReference>
<dbReference type="FunFam" id="3.40.50.410:FF:000047">
    <property type="entry name" value="von Willebrand factor A domain containing 2"/>
    <property type="match status" value="1"/>
</dbReference>
<dbReference type="PANTHER" id="PTHR24020:SF37">
    <property type="entry name" value="VON WILLEBRAND FACTOR A DOMAIN-CONTAINING PROTEIN 2"/>
    <property type="match status" value="1"/>
</dbReference>
<dbReference type="InterPro" id="IPR036465">
    <property type="entry name" value="vWFA_dom_sf"/>
</dbReference>
<dbReference type="CDD" id="cd00054">
    <property type="entry name" value="EGF_CA"/>
    <property type="match status" value="1"/>
</dbReference>
<dbReference type="CDD" id="cd00053">
    <property type="entry name" value="EGF"/>
    <property type="match status" value="1"/>
</dbReference>
<reference evidence="15" key="2">
    <citation type="submission" date="2025-08" db="UniProtKB">
        <authorList>
            <consortium name="Ensembl"/>
        </authorList>
    </citation>
    <scope>IDENTIFICATION</scope>
</reference>
<dbReference type="PROSITE" id="PS50026">
    <property type="entry name" value="EGF_3"/>
    <property type="match status" value="2"/>
</dbReference>
<dbReference type="InterPro" id="IPR001881">
    <property type="entry name" value="EGF-like_Ca-bd_dom"/>
</dbReference>
<dbReference type="PROSITE" id="PS01186">
    <property type="entry name" value="EGF_2"/>
    <property type="match status" value="1"/>
</dbReference>
<evidence type="ECO:0000259" key="14">
    <source>
        <dbReference type="PROSITE" id="PS50234"/>
    </source>
</evidence>
<dbReference type="FunFam" id="2.10.25.10:FF:000066">
    <property type="entry name" value="FAT atypical cadherin 4"/>
    <property type="match status" value="1"/>
</dbReference>
<reference evidence="15" key="1">
    <citation type="submission" date="2016-12" db="EMBL/GenBank/DDBJ databases">
        <title>Mouse lemur reference genome and diversity panel.</title>
        <authorList>
            <person name="Harris R."/>
            <person name="Larsen P."/>
            <person name="Liu Y."/>
            <person name="Hughes D.S."/>
            <person name="Murali S."/>
            <person name="Raveendran M."/>
            <person name="Korchina V."/>
            <person name="Wang M."/>
            <person name="Jhangiani S."/>
            <person name="Bandaranaike D."/>
            <person name="Bellair M."/>
            <person name="Blankenburg K."/>
            <person name="Chao H."/>
            <person name="Dahdouli M."/>
            <person name="Dinh H."/>
            <person name="Doddapaneni H."/>
            <person name="English A."/>
            <person name="Firestine M."/>
            <person name="Gnanaolivu R."/>
            <person name="Gross S."/>
            <person name="Hernandez B."/>
            <person name="Javaid M."/>
            <person name="Jayaseelan J."/>
            <person name="Jones J."/>
            <person name="Khan Z."/>
            <person name="Kovar C."/>
            <person name="Kurapati P."/>
            <person name="Le B."/>
            <person name="Lee S."/>
            <person name="Li M."/>
            <person name="Mathew T."/>
            <person name="Narasimhan A."/>
            <person name="Ngo D."/>
            <person name="Nguyen L."/>
            <person name="Okwuonu G."/>
            <person name="Ongeri F."/>
            <person name="Osuji N."/>
            <person name="Pu L.-L."/>
            <person name="Puazo M."/>
            <person name="Quiroz J."/>
            <person name="Raj R."/>
            <person name="Rajbhandari K."/>
            <person name="Reid J.G."/>
            <person name="Santibanez J."/>
            <person name="Sexton D."/>
            <person name="Skinner E."/>
            <person name="Vee V."/>
            <person name="Weissenberger G."/>
            <person name="Wu Y."/>
            <person name="Xin Y."/>
            <person name="Han Y."/>
            <person name="Campbell C."/>
            <person name="Brown A."/>
            <person name="Sullivan B."/>
            <person name="Shelton J."/>
            <person name="Brown S."/>
            <person name="Dudchenko O."/>
            <person name="Machol I."/>
            <person name="Durand N."/>
            <person name="Shamim M."/>
            <person name="Lieberman A."/>
            <person name="Muzny D.M."/>
            <person name="Richards S."/>
            <person name="Yoder A."/>
            <person name="Worley K.C."/>
            <person name="Rogers J."/>
            <person name="Gibbs R.A."/>
        </authorList>
    </citation>
    <scope>NUCLEOTIDE SEQUENCE [LARGE SCALE GENOMIC DNA]</scope>
</reference>
<dbReference type="GO" id="GO:0046626">
    <property type="term" value="P:regulation of insulin receptor signaling pathway"/>
    <property type="evidence" value="ECO:0007669"/>
    <property type="project" value="Ensembl"/>
</dbReference>
<feature type="domain" description="VWFA" evidence="14">
    <location>
        <begin position="59"/>
        <end position="230"/>
    </location>
</feature>
<keyword evidence="3 10" id="KW-0245">EGF-like domain</keyword>
<evidence type="ECO:0000256" key="1">
    <source>
        <dbReference type="ARBA" id="ARBA00004613"/>
    </source>
</evidence>
<evidence type="ECO:0000256" key="12">
    <source>
        <dbReference type="SAM" id="SignalP"/>
    </source>
</evidence>
<evidence type="ECO:0000256" key="4">
    <source>
        <dbReference type="ARBA" id="ARBA00022729"/>
    </source>
</evidence>
<dbReference type="PANTHER" id="PTHR24020">
    <property type="entry name" value="COLLAGEN ALPHA"/>
    <property type="match status" value="1"/>
</dbReference>
<feature type="disulfide bond" evidence="10">
    <location>
        <begin position="746"/>
        <end position="755"/>
    </location>
</feature>
<comment type="subcellular location">
    <subcellularLocation>
        <location evidence="1">Secreted</location>
    </subcellularLocation>
</comment>
<dbReference type="FunFam" id="3.40.50.410:FF:000054">
    <property type="entry name" value="von Willebrand factor A domain containing 2"/>
    <property type="match status" value="1"/>
</dbReference>
<feature type="chain" id="PRO_5033981602" description="von Willebrand factor A domain-containing protein 2" evidence="12">
    <location>
        <begin position="32"/>
        <end position="795"/>
    </location>
</feature>
<feature type="domain" description="VWFA" evidence="14">
    <location>
        <begin position="539"/>
        <end position="713"/>
    </location>
</feature>
<evidence type="ECO:0000256" key="5">
    <source>
        <dbReference type="ARBA" id="ARBA00022737"/>
    </source>
</evidence>
<dbReference type="Gene3D" id="2.10.25.10">
    <property type="entry name" value="Laminin"/>
    <property type="match status" value="2"/>
</dbReference>
<keyword evidence="4 12" id="KW-0732">Signal</keyword>
<dbReference type="SUPFAM" id="SSF53300">
    <property type="entry name" value="vWA-like"/>
    <property type="match status" value="3"/>
</dbReference>
<dbReference type="Gene3D" id="3.40.50.410">
    <property type="entry name" value="von Willebrand factor, type A domain"/>
    <property type="match status" value="3"/>
</dbReference>
<feature type="signal peptide" evidence="12">
    <location>
        <begin position="1"/>
        <end position="31"/>
    </location>
</feature>